<dbReference type="PANTHER" id="PTHR43284:SF1">
    <property type="entry name" value="ASPARAGINE SYNTHETASE"/>
    <property type="match status" value="1"/>
</dbReference>
<dbReference type="RefSeq" id="WP_343985252.1">
    <property type="nucleotide sequence ID" value="NZ_BAAAFM010000001.1"/>
</dbReference>
<proteinExistence type="inferred from homology"/>
<dbReference type="InterPro" id="IPR006426">
    <property type="entry name" value="Asn_synth_AEB"/>
</dbReference>
<comment type="pathway">
    <text evidence="1">Amino-acid biosynthesis; L-asparagine biosynthesis; L-asparagine from L-aspartate (L-Gln route): step 1/1.</text>
</comment>
<dbReference type="Proteomes" id="UP001501221">
    <property type="component" value="Unassembled WGS sequence"/>
</dbReference>
<evidence type="ECO:0000256" key="1">
    <source>
        <dbReference type="ARBA" id="ARBA00005187"/>
    </source>
</evidence>
<accession>A0ABN0STD9</accession>
<dbReference type="CDD" id="cd01991">
    <property type="entry name" value="Asn_synthase_B_C"/>
    <property type="match status" value="1"/>
</dbReference>
<gene>
    <name evidence="9" type="primary">asnB_1</name>
    <name evidence="9" type="ORF">GCM10009123_01560</name>
</gene>
<dbReference type="Gene3D" id="3.40.50.620">
    <property type="entry name" value="HUPs"/>
    <property type="match status" value="1"/>
</dbReference>
<evidence type="ECO:0000256" key="6">
    <source>
        <dbReference type="ARBA" id="ARBA00022962"/>
    </source>
</evidence>
<organism evidence="9 10">
    <name type="scientific">Kangiella japonica</name>
    <dbReference type="NCBI Taxonomy" id="647384"/>
    <lineage>
        <taxon>Bacteria</taxon>
        <taxon>Pseudomonadati</taxon>
        <taxon>Pseudomonadota</taxon>
        <taxon>Gammaproteobacteria</taxon>
        <taxon>Kangiellales</taxon>
        <taxon>Kangiellaceae</taxon>
        <taxon>Kangiella</taxon>
    </lineage>
</organism>
<evidence type="ECO:0000256" key="3">
    <source>
        <dbReference type="ARBA" id="ARBA00012737"/>
    </source>
</evidence>
<protein>
    <recommendedName>
        <fullName evidence="3">asparagine synthase (glutamine-hydrolyzing)</fullName>
        <ecNumber evidence="3">6.3.5.4</ecNumber>
    </recommendedName>
</protein>
<feature type="domain" description="Glutamine amidotransferase type-2" evidence="8">
    <location>
        <begin position="2"/>
        <end position="219"/>
    </location>
</feature>
<dbReference type="InterPro" id="IPR014729">
    <property type="entry name" value="Rossmann-like_a/b/a_fold"/>
</dbReference>
<evidence type="ECO:0000256" key="7">
    <source>
        <dbReference type="ARBA" id="ARBA00048741"/>
    </source>
</evidence>
<comment type="caution">
    <text evidence="9">The sequence shown here is derived from an EMBL/GenBank/DDBJ whole genome shotgun (WGS) entry which is preliminary data.</text>
</comment>
<dbReference type="InterPro" id="IPR001962">
    <property type="entry name" value="Asn_synthase"/>
</dbReference>
<dbReference type="SUPFAM" id="SSF56235">
    <property type="entry name" value="N-terminal nucleophile aminohydrolases (Ntn hydrolases)"/>
    <property type="match status" value="1"/>
</dbReference>
<dbReference type="EC" id="6.3.5.4" evidence="3"/>
<dbReference type="Pfam" id="PF00733">
    <property type="entry name" value="Asn_synthase"/>
    <property type="match status" value="1"/>
</dbReference>
<dbReference type="InterPro" id="IPR051786">
    <property type="entry name" value="ASN_synthetase/amidase"/>
</dbReference>
<name>A0ABN0STD9_9GAMM</name>
<keyword evidence="4" id="KW-0547">Nucleotide-binding</keyword>
<evidence type="ECO:0000259" key="8">
    <source>
        <dbReference type="PROSITE" id="PS51278"/>
    </source>
</evidence>
<dbReference type="InterPro" id="IPR029055">
    <property type="entry name" value="Ntn_hydrolases_N"/>
</dbReference>
<reference evidence="9 10" key="1">
    <citation type="journal article" date="2019" name="Int. J. Syst. Evol. Microbiol.">
        <title>The Global Catalogue of Microorganisms (GCM) 10K type strain sequencing project: providing services to taxonomists for standard genome sequencing and annotation.</title>
        <authorList>
            <consortium name="The Broad Institute Genomics Platform"/>
            <consortium name="The Broad Institute Genome Sequencing Center for Infectious Disease"/>
            <person name="Wu L."/>
            <person name="Ma J."/>
        </authorList>
    </citation>
    <scope>NUCLEOTIDE SEQUENCE [LARGE SCALE GENOMIC DNA]</scope>
    <source>
        <strain evidence="9 10">JCM 16211</strain>
    </source>
</reference>
<dbReference type="PROSITE" id="PS51278">
    <property type="entry name" value="GATASE_TYPE_2"/>
    <property type="match status" value="1"/>
</dbReference>
<evidence type="ECO:0000313" key="9">
    <source>
        <dbReference type="EMBL" id="GAA0198018.1"/>
    </source>
</evidence>
<dbReference type="InterPro" id="IPR017932">
    <property type="entry name" value="GATase_2_dom"/>
</dbReference>
<keyword evidence="10" id="KW-1185">Reference proteome</keyword>
<keyword evidence="6" id="KW-0315">Glutamine amidotransferase</keyword>
<dbReference type="Pfam" id="PF13522">
    <property type="entry name" value="GATase_6"/>
    <property type="match status" value="1"/>
</dbReference>
<dbReference type="CDD" id="cd00712">
    <property type="entry name" value="AsnB"/>
    <property type="match status" value="1"/>
</dbReference>
<comment type="catalytic activity">
    <reaction evidence="7">
        <text>L-aspartate + L-glutamine + ATP + H2O = L-asparagine + L-glutamate + AMP + diphosphate + H(+)</text>
        <dbReference type="Rhea" id="RHEA:12228"/>
        <dbReference type="ChEBI" id="CHEBI:15377"/>
        <dbReference type="ChEBI" id="CHEBI:15378"/>
        <dbReference type="ChEBI" id="CHEBI:29985"/>
        <dbReference type="ChEBI" id="CHEBI:29991"/>
        <dbReference type="ChEBI" id="CHEBI:30616"/>
        <dbReference type="ChEBI" id="CHEBI:33019"/>
        <dbReference type="ChEBI" id="CHEBI:58048"/>
        <dbReference type="ChEBI" id="CHEBI:58359"/>
        <dbReference type="ChEBI" id="CHEBI:456215"/>
        <dbReference type="EC" id="6.3.5.4"/>
    </reaction>
</comment>
<dbReference type="SUPFAM" id="SSF52402">
    <property type="entry name" value="Adenine nucleotide alpha hydrolases-like"/>
    <property type="match status" value="1"/>
</dbReference>
<dbReference type="EMBL" id="BAAAFM010000001">
    <property type="protein sequence ID" value="GAA0198018.1"/>
    <property type="molecule type" value="Genomic_DNA"/>
</dbReference>
<dbReference type="InterPro" id="IPR033738">
    <property type="entry name" value="AsnB_N"/>
</dbReference>
<dbReference type="Gene3D" id="3.60.20.10">
    <property type="entry name" value="Glutamine Phosphoribosylpyrophosphate, subunit 1, domain 1"/>
    <property type="match status" value="1"/>
</dbReference>
<sequence>MCGILGGVWSAGKLHNKKDKIDKALSLINHRGPDDQGMEIKSLHNKSALLGHTRLSIIDLTTAGHQPMYSRDERFGLVFNGEIYNYLELKAELEKEGYNFNTKTDTEVLLTAWIAWGEHALKRFIGMFSFALYDFVKNKVYCARDAFGIKPFYFSITENDFTYCSEIPPLLELAVDQAEPNLQRSYDYLVFNEYDSNEQTFFKGIEQLRPAELVTISFDSNNKLIFEKKTWWSPEKIQPRDVSFDEAAEQVRELFLQSIKLHLRSDVPLGVALSGGLDSSAVACAVREVLPTSDLHTFSYISEDVKRSEEVWVDKVNEYVNAIPHKVYPRSNDLSAELMDMIKTHAEPFGSTSIYAQYQVFKKVREAGITVNLDGQGADEILAGYNGYPEQRLASLLKAGKITSAIHFLNQWAKWPNRSKSNAIKLLIQSQLPDFIYPFIRRLTGKPSQPSWLNSRYMRQHNVHFKENRRTVQSGKEGVLSEYLKQFLNKRTLPALLRHGDRNSMRFSIESRVPFLTIPLVEYLLSLPEHYLISNNGETKCVFRKAMVGIVPNEVLYRKDKIGFETPQKVWLKQIESDVIELIERSSIPFLNLEEIKAAYLAMSSGGSHFDWQVWRWVNYISWYEMYFKK</sequence>
<evidence type="ECO:0000256" key="5">
    <source>
        <dbReference type="ARBA" id="ARBA00022840"/>
    </source>
</evidence>
<keyword evidence="5" id="KW-0067">ATP-binding</keyword>
<dbReference type="PANTHER" id="PTHR43284">
    <property type="entry name" value="ASPARAGINE SYNTHETASE (GLUTAMINE-HYDROLYZING)"/>
    <property type="match status" value="1"/>
</dbReference>
<dbReference type="PIRSF" id="PIRSF001589">
    <property type="entry name" value="Asn_synthetase_glu-h"/>
    <property type="match status" value="1"/>
</dbReference>
<evidence type="ECO:0000256" key="2">
    <source>
        <dbReference type="ARBA" id="ARBA00005752"/>
    </source>
</evidence>
<dbReference type="NCBIfam" id="TIGR01536">
    <property type="entry name" value="asn_synth_AEB"/>
    <property type="match status" value="1"/>
</dbReference>
<comment type="similarity">
    <text evidence="2">Belongs to the asparagine synthetase family.</text>
</comment>
<evidence type="ECO:0000313" key="10">
    <source>
        <dbReference type="Proteomes" id="UP001501221"/>
    </source>
</evidence>
<evidence type="ECO:0000256" key="4">
    <source>
        <dbReference type="ARBA" id="ARBA00022741"/>
    </source>
</evidence>